<proteinExistence type="predicted"/>
<gene>
    <name evidence="1" type="ORF">L6164_009655</name>
</gene>
<organism evidence="1 2">
    <name type="scientific">Bauhinia variegata</name>
    <name type="common">Purple orchid tree</name>
    <name type="synonym">Phanera variegata</name>
    <dbReference type="NCBI Taxonomy" id="167791"/>
    <lineage>
        <taxon>Eukaryota</taxon>
        <taxon>Viridiplantae</taxon>
        <taxon>Streptophyta</taxon>
        <taxon>Embryophyta</taxon>
        <taxon>Tracheophyta</taxon>
        <taxon>Spermatophyta</taxon>
        <taxon>Magnoliopsida</taxon>
        <taxon>eudicotyledons</taxon>
        <taxon>Gunneridae</taxon>
        <taxon>Pentapetalae</taxon>
        <taxon>rosids</taxon>
        <taxon>fabids</taxon>
        <taxon>Fabales</taxon>
        <taxon>Fabaceae</taxon>
        <taxon>Cercidoideae</taxon>
        <taxon>Cercideae</taxon>
        <taxon>Bauhiniinae</taxon>
        <taxon>Bauhinia</taxon>
    </lineage>
</organism>
<accession>A0ACB9PKM3</accession>
<comment type="caution">
    <text evidence="1">The sequence shown here is derived from an EMBL/GenBank/DDBJ whole genome shotgun (WGS) entry which is preliminary data.</text>
</comment>
<dbReference type="EMBL" id="CM039429">
    <property type="protein sequence ID" value="KAI4348996.1"/>
    <property type="molecule type" value="Genomic_DNA"/>
</dbReference>
<reference evidence="1 2" key="1">
    <citation type="journal article" date="2022" name="DNA Res.">
        <title>Chromosomal-level genome assembly of the orchid tree Bauhinia variegata (Leguminosae; Cercidoideae) supports the allotetraploid origin hypothesis of Bauhinia.</title>
        <authorList>
            <person name="Zhong Y."/>
            <person name="Chen Y."/>
            <person name="Zheng D."/>
            <person name="Pang J."/>
            <person name="Liu Y."/>
            <person name="Luo S."/>
            <person name="Meng S."/>
            <person name="Qian L."/>
            <person name="Wei D."/>
            <person name="Dai S."/>
            <person name="Zhou R."/>
        </authorList>
    </citation>
    <scope>NUCLEOTIDE SEQUENCE [LARGE SCALE GENOMIC DNA]</scope>
    <source>
        <strain evidence="1">BV-YZ2020</strain>
    </source>
</reference>
<evidence type="ECO:0000313" key="2">
    <source>
        <dbReference type="Proteomes" id="UP000828941"/>
    </source>
</evidence>
<dbReference type="Proteomes" id="UP000828941">
    <property type="component" value="Chromosome 4"/>
</dbReference>
<sequence length="910" mass="99687">MGSFSGTSEIVEATEELNAGKNEKLPVLKLGYKDNIVDDINKLFESISLKNSKDLALLQDGTSPKMKNALKKPITMGVSRSPRIGTSEPVTLKQALRDLCISKASEMAAMKRLSKSTTASPRVSEVGKIKTLYNSVVAEPNRAGPSFVESKGSMFEISLVPEECKSNSLNEISQSCQTEGGKIKALHKSVIAEASHSWPSFVESKGSITETCSVPGEIKSISSEKTSQTHQNAKIISSSQKLRQSLKMAIATEDDAETSLVQSDVVCSPTKFGVQSQRVETAQTEKQMPAHSLSLSNTNASKLEVPENVSSSKKLGNKSLVPKNGRKGRSQTVSLLSSSVNGNRLNKLSCSTPRTVKSVIRNKNLSKKKLKQDSNSASVLTSNEMNNKSVPGQTQLICERCRCVLENTRIGDCPDSIASESTSPGDGVDSNNVHAGANNPVLTSTSCNGSRVVARVKKTNRLREQLEFSQSSKSSQGEYSSSTSTSEDSNVSGFSCGNRPHMSKDVRWEAIRHAYMQHGVLGLRQFNLLKKLGCGDIGTVYLAELIGTNCLFAIKVMDNEFLAKRKKMPRAQTEREILRMLDHPFLPTLYAQFTSDNLSCLVMEYCPGGDLHVLRQKQLGRSFSEPAARFYVAEVLLALEYLHMLGVVYRDLKPENILVREDGHIMLTDFDLSLRCAVSPTLLKSSSDMDPAKISGPCIRSSCIEPLCIEPPCQVPCFSPRFLPASAKARKAKADLVAHFRSLPQLVAEPTDARSNSFVGTHEYLAPEIIKGEGHGAAVDWWTFGVFLYELLYGRTPFKGSNNEETLANVVLQGLRFPDSPFVSFQARDLIRGLLVKEPENRLGSEKGAAEIKQHPFFEGLNWALIRCAIPPEIPDFCDFGISELIPQPQGMGKHFECNATGQHVEFELF</sequence>
<keyword evidence="2" id="KW-1185">Reference proteome</keyword>
<protein>
    <submittedName>
        <fullName evidence="1">Uncharacterized protein</fullName>
    </submittedName>
</protein>
<evidence type="ECO:0000313" key="1">
    <source>
        <dbReference type="EMBL" id="KAI4348996.1"/>
    </source>
</evidence>
<name>A0ACB9PKM3_BAUVA</name>